<gene>
    <name evidence="2" type="ORF">GSLYS_00019992001</name>
</gene>
<name>A0AAV2ILB1_LYMST</name>
<organism evidence="2 3">
    <name type="scientific">Lymnaea stagnalis</name>
    <name type="common">Great pond snail</name>
    <name type="synonym">Helix stagnalis</name>
    <dbReference type="NCBI Taxonomy" id="6523"/>
    <lineage>
        <taxon>Eukaryota</taxon>
        <taxon>Metazoa</taxon>
        <taxon>Spiralia</taxon>
        <taxon>Lophotrochozoa</taxon>
        <taxon>Mollusca</taxon>
        <taxon>Gastropoda</taxon>
        <taxon>Heterobranchia</taxon>
        <taxon>Euthyneura</taxon>
        <taxon>Panpulmonata</taxon>
        <taxon>Hygrophila</taxon>
        <taxon>Lymnaeoidea</taxon>
        <taxon>Lymnaeidae</taxon>
        <taxon>Lymnaea</taxon>
    </lineage>
</organism>
<accession>A0AAV2ILB1</accession>
<protein>
    <submittedName>
        <fullName evidence="2">Uncharacterized protein</fullName>
    </submittedName>
</protein>
<dbReference type="EMBL" id="CAXITT010000834">
    <property type="protein sequence ID" value="CAL1546615.1"/>
    <property type="molecule type" value="Genomic_DNA"/>
</dbReference>
<comment type="caution">
    <text evidence="2">The sequence shown here is derived from an EMBL/GenBank/DDBJ whole genome shotgun (WGS) entry which is preliminary data.</text>
</comment>
<reference evidence="2 3" key="1">
    <citation type="submission" date="2024-04" db="EMBL/GenBank/DDBJ databases">
        <authorList>
            <consortium name="Genoscope - CEA"/>
            <person name="William W."/>
        </authorList>
    </citation>
    <scope>NUCLEOTIDE SEQUENCE [LARGE SCALE GENOMIC DNA]</scope>
</reference>
<dbReference type="AlphaFoldDB" id="A0AAV2ILB1"/>
<evidence type="ECO:0000256" key="1">
    <source>
        <dbReference type="SAM" id="SignalP"/>
    </source>
</evidence>
<sequence length="132" mass="14966">MISRSYFLLFLLLATQILTVLGVCRKKEIYGSVAIPGHHPIPWRYNICVDSTTISPEPSLTNSEVAVFVRECCGCRVSSVTGRELRVQPLSPGTSSRVIYLPEIRACECIPCDSSVFNWVDYFRSLEHKRRK</sequence>
<evidence type="ECO:0000313" key="2">
    <source>
        <dbReference type="EMBL" id="CAL1546615.1"/>
    </source>
</evidence>
<proteinExistence type="predicted"/>
<dbReference type="Proteomes" id="UP001497497">
    <property type="component" value="Unassembled WGS sequence"/>
</dbReference>
<feature type="signal peptide" evidence="1">
    <location>
        <begin position="1"/>
        <end position="22"/>
    </location>
</feature>
<keyword evidence="1" id="KW-0732">Signal</keyword>
<evidence type="ECO:0000313" key="3">
    <source>
        <dbReference type="Proteomes" id="UP001497497"/>
    </source>
</evidence>
<feature type="chain" id="PRO_5043976862" evidence="1">
    <location>
        <begin position="23"/>
        <end position="132"/>
    </location>
</feature>
<keyword evidence="3" id="KW-1185">Reference proteome</keyword>